<gene>
    <name evidence="2" type="ORF">F3Y22_tig00110325pilonHSYRG00042</name>
</gene>
<dbReference type="OrthoDB" id="1621411at2759"/>
<evidence type="ECO:0000313" key="2">
    <source>
        <dbReference type="EMBL" id="KAE8710227.1"/>
    </source>
</evidence>
<reference evidence="2" key="1">
    <citation type="submission" date="2019-09" db="EMBL/GenBank/DDBJ databases">
        <title>Draft genome information of white flower Hibiscus syriacus.</title>
        <authorList>
            <person name="Kim Y.-M."/>
        </authorList>
    </citation>
    <scope>NUCLEOTIDE SEQUENCE [LARGE SCALE GENOMIC DNA]</scope>
    <source>
        <strain evidence="2">YM2019G1</strain>
    </source>
</reference>
<keyword evidence="3" id="KW-1185">Reference proteome</keyword>
<dbReference type="AlphaFoldDB" id="A0A6A3B3K7"/>
<dbReference type="Proteomes" id="UP000436088">
    <property type="component" value="Unassembled WGS sequence"/>
</dbReference>
<evidence type="ECO:0000313" key="3">
    <source>
        <dbReference type="Proteomes" id="UP000436088"/>
    </source>
</evidence>
<sequence>MLIKDLGNKIRFGQKAVERPGSGAGRTGSFPDGPPSQSGSIDGSRSVEFTDRPRSRGTAAAWTMPGDERRGFQGGRDRGFQGNRDMERPRSRERW</sequence>
<proteinExistence type="predicted"/>
<dbReference type="Pfam" id="PF06273">
    <property type="entry name" value="eIF-4B"/>
    <property type="match status" value="1"/>
</dbReference>
<feature type="region of interest" description="Disordered" evidence="1">
    <location>
        <begin position="13"/>
        <end position="95"/>
    </location>
</feature>
<organism evidence="2 3">
    <name type="scientific">Hibiscus syriacus</name>
    <name type="common">Rose of Sharon</name>
    <dbReference type="NCBI Taxonomy" id="106335"/>
    <lineage>
        <taxon>Eukaryota</taxon>
        <taxon>Viridiplantae</taxon>
        <taxon>Streptophyta</taxon>
        <taxon>Embryophyta</taxon>
        <taxon>Tracheophyta</taxon>
        <taxon>Spermatophyta</taxon>
        <taxon>Magnoliopsida</taxon>
        <taxon>eudicotyledons</taxon>
        <taxon>Gunneridae</taxon>
        <taxon>Pentapetalae</taxon>
        <taxon>rosids</taxon>
        <taxon>malvids</taxon>
        <taxon>Malvales</taxon>
        <taxon>Malvaceae</taxon>
        <taxon>Malvoideae</taxon>
        <taxon>Hibiscus</taxon>
    </lineage>
</organism>
<accession>A0A6A3B3K7</accession>
<name>A0A6A3B3K7_HIBSY</name>
<evidence type="ECO:0000256" key="1">
    <source>
        <dbReference type="SAM" id="MobiDB-lite"/>
    </source>
</evidence>
<protein>
    <submittedName>
        <fullName evidence="2">Uncharacterized protein</fullName>
    </submittedName>
</protein>
<comment type="caution">
    <text evidence="2">The sequence shown here is derived from an EMBL/GenBank/DDBJ whole genome shotgun (WGS) entry which is preliminary data.</text>
</comment>
<dbReference type="EMBL" id="VEPZ02000932">
    <property type="protein sequence ID" value="KAE8710227.1"/>
    <property type="molecule type" value="Genomic_DNA"/>
</dbReference>
<dbReference type="GO" id="GO:0003743">
    <property type="term" value="F:translation initiation factor activity"/>
    <property type="evidence" value="ECO:0007669"/>
    <property type="project" value="InterPro"/>
</dbReference>
<dbReference type="InterPro" id="IPR010433">
    <property type="entry name" value="EIF-4B_pln"/>
</dbReference>
<feature type="compositionally biased region" description="Basic and acidic residues" evidence="1">
    <location>
        <begin position="66"/>
        <end position="95"/>
    </location>
</feature>